<dbReference type="OrthoDB" id="45365at2759"/>
<dbReference type="OMA" id="NFFRRTN"/>
<dbReference type="Proteomes" id="UP000025227">
    <property type="component" value="Unplaced"/>
</dbReference>
<dbReference type="InterPro" id="IPR006652">
    <property type="entry name" value="Kelch_1"/>
</dbReference>
<evidence type="ECO:0000256" key="2">
    <source>
        <dbReference type="ARBA" id="ARBA00022737"/>
    </source>
</evidence>
<keyword evidence="3" id="KW-1185">Reference proteome</keyword>
<dbReference type="PRINTS" id="PR00501">
    <property type="entry name" value="KELCHREPEAT"/>
</dbReference>
<name>A0A7I4YDC4_HAECO</name>
<keyword evidence="2" id="KW-0677">Repeat</keyword>
<sequence length="135" mass="14912">MDLYGTYGFMSKLAFCLRFGWLPLRSGRVREYNCSKLCGEVGQLQSGELGSAEKYDLRANKWTSVADVSCSRVGLGLAAVNGKLYAIGGLNRSVDHSLKDHASVEVFDPKTNQWKHHSNMNCKRTSPGVAILQKL</sequence>
<evidence type="ECO:0000256" key="1">
    <source>
        <dbReference type="ARBA" id="ARBA00022441"/>
    </source>
</evidence>
<dbReference type="InterPro" id="IPR015915">
    <property type="entry name" value="Kelch-typ_b-propeller"/>
</dbReference>
<reference evidence="4" key="1">
    <citation type="submission" date="2020-12" db="UniProtKB">
        <authorList>
            <consortium name="WormBaseParasite"/>
        </authorList>
    </citation>
    <scope>IDENTIFICATION</scope>
    <source>
        <strain evidence="4">MHco3</strain>
    </source>
</reference>
<keyword evidence="1" id="KW-0880">Kelch repeat</keyword>
<dbReference type="Gene3D" id="2.120.10.80">
    <property type="entry name" value="Kelch-type beta propeller"/>
    <property type="match status" value="1"/>
</dbReference>
<proteinExistence type="predicted"/>
<dbReference type="SMART" id="SM00612">
    <property type="entry name" value="Kelch"/>
    <property type="match status" value="2"/>
</dbReference>
<dbReference type="PANTHER" id="PTHR46344">
    <property type="entry name" value="OS02G0202900 PROTEIN"/>
    <property type="match status" value="1"/>
</dbReference>
<organism evidence="3 4">
    <name type="scientific">Haemonchus contortus</name>
    <name type="common">Barber pole worm</name>
    <dbReference type="NCBI Taxonomy" id="6289"/>
    <lineage>
        <taxon>Eukaryota</taxon>
        <taxon>Metazoa</taxon>
        <taxon>Ecdysozoa</taxon>
        <taxon>Nematoda</taxon>
        <taxon>Chromadorea</taxon>
        <taxon>Rhabditida</taxon>
        <taxon>Rhabditina</taxon>
        <taxon>Rhabditomorpha</taxon>
        <taxon>Strongyloidea</taxon>
        <taxon>Trichostrongylidae</taxon>
        <taxon>Haemonchus</taxon>
    </lineage>
</organism>
<dbReference type="PANTHER" id="PTHR46344:SF27">
    <property type="entry name" value="KELCH REPEAT SUPERFAMILY PROTEIN"/>
    <property type="match status" value="1"/>
</dbReference>
<evidence type="ECO:0000313" key="4">
    <source>
        <dbReference type="WBParaSite" id="HCON_00087970-00001"/>
    </source>
</evidence>
<dbReference type="WBParaSite" id="HCON_00087970-00001">
    <property type="protein sequence ID" value="HCON_00087970-00001"/>
    <property type="gene ID" value="HCON_00087970"/>
</dbReference>
<protein>
    <submittedName>
        <fullName evidence="4">Kelch repeat type 1 domain containing protein</fullName>
    </submittedName>
</protein>
<accession>A0A7I4YDC4</accession>
<evidence type="ECO:0000313" key="3">
    <source>
        <dbReference type="Proteomes" id="UP000025227"/>
    </source>
</evidence>
<dbReference type="Pfam" id="PF01344">
    <property type="entry name" value="Kelch_1"/>
    <property type="match status" value="1"/>
</dbReference>
<dbReference type="AlphaFoldDB" id="A0A7I4YDC4"/>
<dbReference type="SUPFAM" id="SSF117281">
    <property type="entry name" value="Kelch motif"/>
    <property type="match status" value="1"/>
</dbReference>